<dbReference type="Pfam" id="PF00480">
    <property type="entry name" value="ROK"/>
    <property type="match status" value="1"/>
</dbReference>
<dbReference type="SUPFAM" id="SSF53067">
    <property type="entry name" value="Actin-like ATPase domain"/>
    <property type="match status" value="1"/>
</dbReference>
<evidence type="ECO:0000256" key="1">
    <source>
        <dbReference type="ARBA" id="ARBA00006479"/>
    </source>
</evidence>
<dbReference type="InterPro" id="IPR043129">
    <property type="entry name" value="ATPase_NBD"/>
</dbReference>
<evidence type="ECO:0000313" key="2">
    <source>
        <dbReference type="EMBL" id="MCU0104228.1"/>
    </source>
</evidence>
<reference evidence="3" key="1">
    <citation type="submission" date="2023-07" db="EMBL/GenBank/DDBJ databases">
        <title>Novel Mycoplasma species identified in domestic and wild animals.</title>
        <authorList>
            <person name="Volokhov D.V."/>
            <person name="Furtak V.A."/>
            <person name="Zagorodnyaya T.A."/>
        </authorList>
    </citation>
    <scope>NUCLEOTIDE SEQUENCE [LARGE SCALE GENOMIC DNA]</scope>
    <source>
        <strain evidence="3">92-19</strain>
    </source>
</reference>
<name>A0ABT2PX50_9MOLU</name>
<dbReference type="PROSITE" id="PS01125">
    <property type="entry name" value="ROK"/>
    <property type="match status" value="1"/>
</dbReference>
<organism evidence="2 3">
    <name type="scientific">Paracholeplasma vituli</name>
    <dbReference type="NCBI Taxonomy" id="69473"/>
    <lineage>
        <taxon>Bacteria</taxon>
        <taxon>Bacillati</taxon>
        <taxon>Mycoplasmatota</taxon>
        <taxon>Mollicutes</taxon>
        <taxon>Acholeplasmatales</taxon>
        <taxon>Acholeplasmataceae</taxon>
        <taxon>Paracholeplasma</taxon>
    </lineage>
</organism>
<proteinExistence type="inferred from homology"/>
<protein>
    <submittedName>
        <fullName evidence="2">ROK family protein</fullName>
    </submittedName>
</protein>
<comment type="caution">
    <text evidence="2">The sequence shown here is derived from an EMBL/GenBank/DDBJ whole genome shotgun (WGS) entry which is preliminary data.</text>
</comment>
<dbReference type="InterPro" id="IPR000600">
    <property type="entry name" value="ROK"/>
</dbReference>
<gene>
    <name evidence="2" type="ORF">N7603_01000</name>
</gene>
<accession>A0ABT2PX50</accession>
<comment type="similarity">
    <text evidence="1">Belongs to the ROK (NagC/XylR) family.</text>
</comment>
<dbReference type="Proteomes" id="UP001209076">
    <property type="component" value="Unassembled WGS sequence"/>
</dbReference>
<dbReference type="PANTHER" id="PTHR18964">
    <property type="entry name" value="ROK (REPRESSOR, ORF, KINASE) FAMILY"/>
    <property type="match status" value="1"/>
</dbReference>
<evidence type="ECO:0000313" key="3">
    <source>
        <dbReference type="Proteomes" id="UP001209076"/>
    </source>
</evidence>
<dbReference type="EMBL" id="JAOEGN010000002">
    <property type="protein sequence ID" value="MCU0104228.1"/>
    <property type="molecule type" value="Genomic_DNA"/>
</dbReference>
<keyword evidence="3" id="KW-1185">Reference proteome</keyword>
<dbReference type="InterPro" id="IPR049874">
    <property type="entry name" value="ROK_cs"/>
</dbReference>
<dbReference type="Gene3D" id="3.30.420.40">
    <property type="match status" value="2"/>
</dbReference>
<sequence length="314" mass="33229">MKYVFGIDVGGTSIKIGLLDQQGSLVDSFSIPTNLKDQGSHILKEVAQAIHAFNDQKGLKDSDILGYGFGLPGPVVDNTAIQCVNLGWKNVNVEKEFQYALGKKVLVKAGNDATVAAAGEYWKQNIEGDIIFITLGTGVGGGIIANGKVIDGAHGAGGEIGHIRAEFNEPQACTCGLEGCLETETSIRSINARARKLMKLNTYKTTIVDDENLSPKRIFNAAKMGDELGLAVADKVGEYLGLTCSMLAATVDPKAILIGGGISNAGQVLIDAIKKHYRKYAFSAIKDMQFELAKLGNDAGMYGAGYLIIAGLQA</sequence>
<dbReference type="PANTHER" id="PTHR18964:SF149">
    <property type="entry name" value="BIFUNCTIONAL UDP-N-ACETYLGLUCOSAMINE 2-EPIMERASE_N-ACETYLMANNOSAMINE KINASE"/>
    <property type="match status" value="1"/>
</dbReference>
<dbReference type="RefSeq" id="WP_262095449.1">
    <property type="nucleotide sequence ID" value="NZ_JAOEGN010000002.1"/>
</dbReference>